<dbReference type="PROSITE" id="PS50016">
    <property type="entry name" value="ZF_PHD_2"/>
    <property type="match status" value="1"/>
</dbReference>
<comment type="subcellular location">
    <subcellularLocation>
        <location evidence="3">Nucleus</location>
    </subcellularLocation>
</comment>
<dbReference type="SMART" id="SM00249">
    <property type="entry name" value="PHD"/>
    <property type="match status" value="1"/>
</dbReference>
<evidence type="ECO:0000256" key="17">
    <source>
        <dbReference type="ARBA" id="ARBA00031083"/>
    </source>
</evidence>
<keyword evidence="8 19" id="KW-0863">Zinc-finger</keyword>
<evidence type="ECO:0000256" key="9">
    <source>
        <dbReference type="ARBA" id="ARBA00022833"/>
    </source>
</evidence>
<evidence type="ECO:0000256" key="11">
    <source>
        <dbReference type="ARBA" id="ARBA00022964"/>
    </source>
</evidence>
<evidence type="ECO:0000256" key="5">
    <source>
        <dbReference type="ARBA" id="ARBA00013246"/>
    </source>
</evidence>
<evidence type="ECO:0000259" key="20">
    <source>
        <dbReference type="PROSITE" id="PS50016"/>
    </source>
</evidence>
<keyword evidence="10" id="KW-0156">Chromatin regulator</keyword>
<keyword evidence="11" id="KW-0223">Dioxygenase</keyword>
<dbReference type="InterPro" id="IPR041667">
    <property type="entry name" value="Cupin_8"/>
</dbReference>
<evidence type="ECO:0000256" key="4">
    <source>
        <dbReference type="ARBA" id="ARBA00008037"/>
    </source>
</evidence>
<comment type="similarity">
    <text evidence="4">Belongs to the JHDM1 histone demethylase family.</text>
</comment>
<evidence type="ECO:0000256" key="2">
    <source>
        <dbReference type="ARBA" id="ARBA00003909"/>
    </source>
</evidence>
<proteinExistence type="inferred from homology"/>
<reference evidence="22" key="1">
    <citation type="submission" date="2022-12" db="EMBL/GenBank/DDBJ databases">
        <authorList>
            <person name="Brejova B."/>
        </authorList>
    </citation>
    <scope>NUCLEOTIDE SEQUENCE</scope>
</reference>
<dbReference type="EC" id="1.14.11.27" evidence="5"/>
<protein>
    <recommendedName>
        <fullName evidence="6">JmjC domain-containing histone demethylation protein 1</fullName>
        <ecNumber evidence="5">1.14.11.27</ecNumber>
    </recommendedName>
    <alternativeName>
        <fullName evidence="17">[Histone-H3]-lysine-36 demethylase 1</fullName>
    </alternativeName>
</protein>
<evidence type="ECO:0000256" key="16">
    <source>
        <dbReference type="ARBA" id="ARBA00023242"/>
    </source>
</evidence>
<keyword evidence="16" id="KW-0539">Nucleus</keyword>
<dbReference type="Gene3D" id="2.60.120.650">
    <property type="entry name" value="Cupin"/>
    <property type="match status" value="1"/>
</dbReference>
<comment type="function">
    <text evidence="2">Histone demethylase that specifically demethylates 'Lys-36' of histone H3, thereby playing a central role in histone code.</text>
</comment>
<keyword evidence="23" id="KW-1185">Reference proteome</keyword>
<evidence type="ECO:0000259" key="21">
    <source>
        <dbReference type="PROSITE" id="PS51184"/>
    </source>
</evidence>
<evidence type="ECO:0000256" key="3">
    <source>
        <dbReference type="ARBA" id="ARBA00004123"/>
    </source>
</evidence>
<accession>A0A9W4TRR9</accession>
<dbReference type="GO" id="GO:0008270">
    <property type="term" value="F:zinc ion binding"/>
    <property type="evidence" value="ECO:0007669"/>
    <property type="project" value="UniProtKB-KW"/>
</dbReference>
<dbReference type="PROSITE" id="PS51184">
    <property type="entry name" value="JMJC"/>
    <property type="match status" value="1"/>
</dbReference>
<keyword evidence="7" id="KW-0479">Metal-binding</keyword>
<evidence type="ECO:0000256" key="6">
    <source>
        <dbReference type="ARBA" id="ARBA00015153"/>
    </source>
</evidence>
<dbReference type="GO" id="GO:0140680">
    <property type="term" value="F:histone H3K36me/H3K36me2 demethylase activity"/>
    <property type="evidence" value="ECO:0007669"/>
    <property type="project" value="UniProtKB-EC"/>
</dbReference>
<dbReference type="CDD" id="cd15517">
    <property type="entry name" value="PHD_TCF19_like"/>
    <property type="match status" value="1"/>
</dbReference>
<dbReference type="Pfam" id="PF13621">
    <property type="entry name" value="Cupin_8"/>
    <property type="match status" value="1"/>
</dbReference>
<dbReference type="Pfam" id="PF17811">
    <property type="entry name" value="JHD"/>
    <property type="match status" value="1"/>
</dbReference>
<feature type="domain" description="PHD-type" evidence="20">
    <location>
        <begin position="3"/>
        <end position="59"/>
    </location>
</feature>
<evidence type="ECO:0000256" key="7">
    <source>
        <dbReference type="ARBA" id="ARBA00022723"/>
    </source>
</evidence>
<comment type="catalytic activity">
    <reaction evidence="18">
        <text>N(6),N(6)-dimethyl-L-lysyl(36)-[histone H3] + 2 2-oxoglutarate + 2 O2 = L-lysyl(36)-[histone H3] + 2 formaldehyde + 2 succinate + 2 CO2</text>
        <dbReference type="Rhea" id="RHEA:42032"/>
        <dbReference type="Rhea" id="RHEA-COMP:9785"/>
        <dbReference type="Rhea" id="RHEA-COMP:9787"/>
        <dbReference type="ChEBI" id="CHEBI:15379"/>
        <dbReference type="ChEBI" id="CHEBI:16526"/>
        <dbReference type="ChEBI" id="CHEBI:16810"/>
        <dbReference type="ChEBI" id="CHEBI:16842"/>
        <dbReference type="ChEBI" id="CHEBI:29969"/>
        <dbReference type="ChEBI" id="CHEBI:30031"/>
        <dbReference type="ChEBI" id="CHEBI:61976"/>
        <dbReference type="EC" id="1.14.11.27"/>
    </reaction>
</comment>
<evidence type="ECO:0000256" key="13">
    <source>
        <dbReference type="ARBA" id="ARBA00023004"/>
    </source>
</evidence>
<evidence type="ECO:0000313" key="23">
    <source>
        <dbReference type="Proteomes" id="UP001152885"/>
    </source>
</evidence>
<dbReference type="Proteomes" id="UP001152885">
    <property type="component" value="Unassembled WGS sequence"/>
</dbReference>
<evidence type="ECO:0000256" key="1">
    <source>
        <dbReference type="ARBA" id="ARBA00001954"/>
    </source>
</evidence>
<dbReference type="SMART" id="SM00558">
    <property type="entry name" value="JmjC"/>
    <property type="match status" value="1"/>
</dbReference>
<gene>
    <name evidence="22" type="ORF">CANVERA_P0165</name>
</gene>
<evidence type="ECO:0000256" key="14">
    <source>
        <dbReference type="ARBA" id="ARBA00023015"/>
    </source>
</evidence>
<dbReference type="EMBL" id="CANTUO010000001">
    <property type="protein sequence ID" value="CAI5755649.1"/>
    <property type="molecule type" value="Genomic_DNA"/>
</dbReference>
<dbReference type="InterPro" id="IPR019786">
    <property type="entry name" value="Zinc_finger_PHD-type_CS"/>
</dbReference>
<evidence type="ECO:0000256" key="10">
    <source>
        <dbReference type="ARBA" id="ARBA00022853"/>
    </source>
</evidence>
<keyword evidence="13" id="KW-0408">Iron</keyword>
<dbReference type="SUPFAM" id="SSF57903">
    <property type="entry name" value="FYVE/PHD zinc finger"/>
    <property type="match status" value="1"/>
</dbReference>
<keyword evidence="14" id="KW-0805">Transcription regulation</keyword>
<evidence type="ECO:0000256" key="12">
    <source>
        <dbReference type="ARBA" id="ARBA00023002"/>
    </source>
</evidence>
<dbReference type="AlphaFoldDB" id="A0A9W4TRR9"/>
<dbReference type="InterPro" id="IPR041070">
    <property type="entry name" value="JHD"/>
</dbReference>
<organism evidence="22 23">
    <name type="scientific">Candida verbasci</name>
    <dbReference type="NCBI Taxonomy" id="1227364"/>
    <lineage>
        <taxon>Eukaryota</taxon>
        <taxon>Fungi</taxon>
        <taxon>Dikarya</taxon>
        <taxon>Ascomycota</taxon>
        <taxon>Saccharomycotina</taxon>
        <taxon>Pichiomycetes</taxon>
        <taxon>Debaryomycetaceae</taxon>
        <taxon>Candida/Lodderomyces clade</taxon>
        <taxon>Candida</taxon>
    </lineage>
</organism>
<evidence type="ECO:0000256" key="18">
    <source>
        <dbReference type="ARBA" id="ARBA00047915"/>
    </source>
</evidence>
<dbReference type="OrthoDB" id="5876800at2759"/>
<sequence length="461" mass="53858">MTLDDCPLCIKKEGEDNDGNVSWIQCSNCKQWYHIKCLKMNELDINEIVSYHCDKCIKKVGPSIYKRKSKRSRVSIDYVALNEGETFALDKSIHFQLPNFLKFEGTQELYVQDNLTKEYMLSTKMEKPIYIPNVDLKKVGMKLPRPKEEITVDYITESCGSDTPVEVMDVISQLGIQPQWNLAKWREYFNTPESKRDRIRNVISLEISNSSLGQNFVRPRAVEEMDLVDKVWDKNDEQQRSKVTKYCLMSVRNSFTDFHLDFGGTSVYYTVLKGKKTFLMFPPTDHNLKLYELWNLEPKQNFIWYPDYTGKNKLKPELGFKVTLNPGDLFIIPSGWIHSVHTPEDSIVIGGNYLTLRDMNMQLKINQVEKVTKVPGKFRFPMFNKVVWLSAYYYLNNKEEFINDIKDEEGAKEIITSWINHLSNHLEISKKNITAKKSIPIDKIGKPIQFLQKLESWSNEY</sequence>
<dbReference type="Pfam" id="PF00628">
    <property type="entry name" value="PHD"/>
    <property type="match status" value="1"/>
</dbReference>
<dbReference type="InterPro" id="IPR050690">
    <property type="entry name" value="JHDM1_Histone_Demethylase"/>
</dbReference>
<dbReference type="InterPro" id="IPR011011">
    <property type="entry name" value="Znf_FYVE_PHD"/>
</dbReference>
<dbReference type="InterPro" id="IPR003347">
    <property type="entry name" value="JmjC_dom"/>
</dbReference>
<comment type="cofactor">
    <cofactor evidence="1">
        <name>Fe(2+)</name>
        <dbReference type="ChEBI" id="CHEBI:29033"/>
    </cofactor>
</comment>
<dbReference type="InterPro" id="IPR019787">
    <property type="entry name" value="Znf_PHD-finger"/>
</dbReference>
<evidence type="ECO:0000256" key="19">
    <source>
        <dbReference type="PROSITE-ProRule" id="PRU00146"/>
    </source>
</evidence>
<dbReference type="GO" id="GO:0005634">
    <property type="term" value="C:nucleus"/>
    <property type="evidence" value="ECO:0007669"/>
    <property type="project" value="UniProtKB-SubCell"/>
</dbReference>
<comment type="caution">
    <text evidence="22">The sequence shown here is derived from an EMBL/GenBank/DDBJ whole genome shotgun (WGS) entry which is preliminary data.</text>
</comment>
<keyword evidence="12" id="KW-0560">Oxidoreductase</keyword>
<feature type="domain" description="JmjC" evidence="21">
    <location>
        <begin position="180"/>
        <end position="370"/>
    </location>
</feature>
<keyword evidence="15" id="KW-0804">Transcription</keyword>
<evidence type="ECO:0000313" key="22">
    <source>
        <dbReference type="EMBL" id="CAI5755649.1"/>
    </source>
</evidence>
<dbReference type="PROSITE" id="PS01359">
    <property type="entry name" value="ZF_PHD_1"/>
    <property type="match status" value="1"/>
</dbReference>
<keyword evidence="9" id="KW-0862">Zinc</keyword>
<evidence type="ECO:0000256" key="15">
    <source>
        <dbReference type="ARBA" id="ARBA00023163"/>
    </source>
</evidence>
<name>A0A9W4TRR9_9ASCO</name>
<dbReference type="PANTHER" id="PTHR23123">
    <property type="entry name" value="PHD/F-BOX CONTAINING PROTEIN"/>
    <property type="match status" value="1"/>
</dbReference>
<dbReference type="SUPFAM" id="SSF51197">
    <property type="entry name" value="Clavaminate synthase-like"/>
    <property type="match status" value="1"/>
</dbReference>
<dbReference type="InterPro" id="IPR001965">
    <property type="entry name" value="Znf_PHD"/>
</dbReference>
<evidence type="ECO:0000256" key="8">
    <source>
        <dbReference type="ARBA" id="ARBA00022771"/>
    </source>
</evidence>